<sequence>MEVNKIQEELARLIELVDGWAGSHDVPGIERDLVLDKLKKLYEAIRFANFDEGDSSASASVAAQQ</sequence>
<protein>
    <submittedName>
        <fullName evidence="1">Uncharacterized protein</fullName>
    </submittedName>
</protein>
<name>K1TGV1_9ZZZZ</name>
<dbReference type="AlphaFoldDB" id="K1TGV1"/>
<evidence type="ECO:0000313" key="1">
    <source>
        <dbReference type="EMBL" id="EKC72332.1"/>
    </source>
</evidence>
<organism evidence="1">
    <name type="scientific">human gut metagenome</name>
    <dbReference type="NCBI Taxonomy" id="408170"/>
    <lineage>
        <taxon>unclassified sequences</taxon>
        <taxon>metagenomes</taxon>
        <taxon>organismal metagenomes</taxon>
    </lineage>
</organism>
<dbReference type="EMBL" id="AJWY01004454">
    <property type="protein sequence ID" value="EKC72332.1"/>
    <property type="molecule type" value="Genomic_DNA"/>
</dbReference>
<feature type="non-terminal residue" evidence="1">
    <location>
        <position position="65"/>
    </location>
</feature>
<comment type="caution">
    <text evidence="1">The sequence shown here is derived from an EMBL/GenBank/DDBJ whole genome shotgun (WGS) entry which is preliminary data.</text>
</comment>
<reference evidence="1" key="1">
    <citation type="journal article" date="2013" name="Environ. Microbiol.">
        <title>Microbiota from the distal guts of lean and obese adolescents exhibit partial functional redundancy besides clear differences in community structure.</title>
        <authorList>
            <person name="Ferrer M."/>
            <person name="Ruiz A."/>
            <person name="Lanza F."/>
            <person name="Haange S.B."/>
            <person name="Oberbach A."/>
            <person name="Till H."/>
            <person name="Bargiela R."/>
            <person name="Campoy C."/>
            <person name="Segura M.T."/>
            <person name="Richter M."/>
            <person name="von Bergen M."/>
            <person name="Seifert J."/>
            <person name="Suarez A."/>
        </authorList>
    </citation>
    <scope>NUCLEOTIDE SEQUENCE</scope>
</reference>
<accession>K1TGV1</accession>
<proteinExistence type="predicted"/>
<gene>
    <name evidence="1" type="ORF">LEA_06794</name>
</gene>